<protein>
    <recommendedName>
        <fullName evidence="6">Ribosomal RNA large subunit methyltransferase H</fullName>
        <ecNumber evidence="6">2.1.1.177</ecNumber>
    </recommendedName>
    <alternativeName>
        <fullName evidence="6">23S rRNA (pseudouridine1915-N3)-methyltransferase</fullName>
    </alternativeName>
    <alternativeName>
        <fullName evidence="6">23S rRNA m3Psi1915 methyltransferase</fullName>
    </alternativeName>
    <alternativeName>
        <fullName evidence="6">rRNA (pseudouridine-N3-)-methyltransferase RlmH</fullName>
    </alternativeName>
</protein>
<keyword evidence="3 6" id="KW-0808">Transferase</keyword>
<gene>
    <name evidence="6" type="primary">rlmH</name>
    <name evidence="7" type="ORF">SAMN04487759_12029</name>
</gene>
<dbReference type="Pfam" id="PF02590">
    <property type="entry name" value="SPOUT_MTase"/>
    <property type="match status" value="1"/>
</dbReference>
<dbReference type="InterPro" id="IPR003742">
    <property type="entry name" value="RlmH-like"/>
</dbReference>
<dbReference type="AlphaFoldDB" id="A0A1H2UES2"/>
<feature type="binding site" evidence="6">
    <location>
        <position position="76"/>
    </location>
    <ligand>
        <name>S-adenosyl-L-methionine</name>
        <dbReference type="ChEBI" id="CHEBI:59789"/>
    </ligand>
</feature>
<feature type="binding site" evidence="6">
    <location>
        <begin position="127"/>
        <end position="132"/>
    </location>
    <ligand>
        <name>S-adenosyl-L-methionine</name>
        <dbReference type="ChEBI" id="CHEBI:59789"/>
    </ligand>
</feature>
<comment type="subunit">
    <text evidence="6">Homodimer.</text>
</comment>
<evidence type="ECO:0000313" key="7">
    <source>
        <dbReference type="EMBL" id="SDW54418.1"/>
    </source>
</evidence>
<evidence type="ECO:0000313" key="8">
    <source>
        <dbReference type="Proteomes" id="UP000182429"/>
    </source>
</evidence>
<comment type="subcellular location">
    <subcellularLocation>
        <location evidence="6">Cytoplasm</location>
    </subcellularLocation>
</comment>
<dbReference type="HAMAP" id="MF_00658">
    <property type="entry name" value="23SrRNA_methyltr_H"/>
    <property type="match status" value="1"/>
</dbReference>
<dbReference type="eggNOG" id="COG1576">
    <property type="taxonomic scope" value="Bacteria"/>
</dbReference>
<proteinExistence type="inferred from homology"/>
<sequence>MNIKIISVGKLKEKYLKEGIKEYVKRLGAYTKVEMIEVDDEPIPKNASLAQEIMVKAKEGRKILDKVKQNDYMILLDVASQQMDSVAFSKHIEQKMIGGCSAIVFVLGGSLGHSEEIYERADFKISMSEMTFPHQLARLLLCEQIYRAFKIMKNETYHK</sequence>
<dbReference type="Gene3D" id="3.40.1280.10">
    <property type="match status" value="1"/>
</dbReference>
<reference evidence="7 8" key="1">
    <citation type="submission" date="2016-10" db="EMBL/GenBank/DDBJ databases">
        <authorList>
            <person name="de Groot N.N."/>
        </authorList>
    </citation>
    <scope>NUCLEOTIDE SEQUENCE [LARGE SCALE GENOMIC DNA]</scope>
    <source>
        <strain evidence="7 8">S3b</strain>
    </source>
</reference>
<dbReference type="GO" id="GO:0070038">
    <property type="term" value="F:rRNA (pseudouridine-N3-)-methyltransferase activity"/>
    <property type="evidence" value="ECO:0007669"/>
    <property type="project" value="UniProtKB-UniRule"/>
</dbReference>
<dbReference type="PANTHER" id="PTHR33603:SF1">
    <property type="entry name" value="RIBOSOMAL RNA LARGE SUBUNIT METHYLTRANSFERASE H"/>
    <property type="match status" value="1"/>
</dbReference>
<dbReference type="EMBL" id="FNNF01000020">
    <property type="protein sequence ID" value="SDW54418.1"/>
    <property type="molecule type" value="Genomic_DNA"/>
</dbReference>
<comment type="catalytic activity">
    <reaction evidence="6">
        <text>pseudouridine(1915) in 23S rRNA + S-adenosyl-L-methionine = N(3)-methylpseudouridine(1915) in 23S rRNA + S-adenosyl-L-homocysteine + H(+)</text>
        <dbReference type="Rhea" id="RHEA:42752"/>
        <dbReference type="Rhea" id="RHEA-COMP:10221"/>
        <dbReference type="Rhea" id="RHEA-COMP:10222"/>
        <dbReference type="ChEBI" id="CHEBI:15378"/>
        <dbReference type="ChEBI" id="CHEBI:57856"/>
        <dbReference type="ChEBI" id="CHEBI:59789"/>
        <dbReference type="ChEBI" id="CHEBI:65314"/>
        <dbReference type="ChEBI" id="CHEBI:74486"/>
        <dbReference type="EC" id="2.1.1.177"/>
    </reaction>
</comment>
<name>A0A1H2UES2_9FIRM</name>
<accession>A0A1H2UES2</accession>
<dbReference type="InterPro" id="IPR029028">
    <property type="entry name" value="Alpha/beta_knot_MTases"/>
</dbReference>
<keyword evidence="4 6" id="KW-0949">S-adenosyl-L-methionine</keyword>
<dbReference type="STRING" id="1630.SAMN05216514_11416"/>
<dbReference type="GO" id="GO:0005737">
    <property type="term" value="C:cytoplasm"/>
    <property type="evidence" value="ECO:0007669"/>
    <property type="project" value="UniProtKB-SubCell"/>
</dbReference>
<dbReference type="EC" id="2.1.1.177" evidence="6"/>
<dbReference type="Proteomes" id="UP000182429">
    <property type="component" value="Unassembled WGS sequence"/>
</dbReference>
<dbReference type="SUPFAM" id="SSF75217">
    <property type="entry name" value="alpha/beta knot"/>
    <property type="match status" value="1"/>
</dbReference>
<dbReference type="PIRSF" id="PIRSF004505">
    <property type="entry name" value="MT_bac"/>
    <property type="match status" value="1"/>
</dbReference>
<keyword evidence="6" id="KW-0963">Cytoplasm</keyword>
<evidence type="ECO:0000256" key="4">
    <source>
        <dbReference type="ARBA" id="ARBA00022691"/>
    </source>
</evidence>
<evidence type="ECO:0000256" key="5">
    <source>
        <dbReference type="ARBA" id="ARBA00038303"/>
    </source>
</evidence>
<evidence type="ECO:0000256" key="6">
    <source>
        <dbReference type="HAMAP-Rule" id="MF_00658"/>
    </source>
</evidence>
<dbReference type="OrthoDB" id="9806643at2"/>
<comment type="function">
    <text evidence="6">Specifically methylates the pseudouridine at position 1915 (m3Psi1915) in 23S rRNA.</text>
</comment>
<organism evidence="7 8">
    <name type="scientific">Kandleria vitulina</name>
    <dbReference type="NCBI Taxonomy" id="1630"/>
    <lineage>
        <taxon>Bacteria</taxon>
        <taxon>Bacillati</taxon>
        <taxon>Bacillota</taxon>
        <taxon>Erysipelotrichia</taxon>
        <taxon>Erysipelotrichales</taxon>
        <taxon>Coprobacillaceae</taxon>
        <taxon>Kandleria</taxon>
    </lineage>
</organism>
<feature type="binding site" evidence="6">
    <location>
        <position position="108"/>
    </location>
    <ligand>
        <name>S-adenosyl-L-methionine</name>
        <dbReference type="ChEBI" id="CHEBI:59789"/>
    </ligand>
</feature>
<keyword evidence="1 6" id="KW-0698">rRNA processing</keyword>
<evidence type="ECO:0000256" key="1">
    <source>
        <dbReference type="ARBA" id="ARBA00022552"/>
    </source>
</evidence>
<evidence type="ECO:0000256" key="3">
    <source>
        <dbReference type="ARBA" id="ARBA00022679"/>
    </source>
</evidence>
<comment type="similarity">
    <text evidence="5 6">Belongs to the RNA methyltransferase RlmH family.</text>
</comment>
<evidence type="ECO:0000256" key="2">
    <source>
        <dbReference type="ARBA" id="ARBA00022603"/>
    </source>
</evidence>
<dbReference type="PANTHER" id="PTHR33603">
    <property type="entry name" value="METHYLTRANSFERASE"/>
    <property type="match status" value="1"/>
</dbReference>
<dbReference type="NCBIfam" id="NF000985">
    <property type="entry name" value="PRK00103.1-3"/>
    <property type="match status" value="1"/>
</dbReference>
<keyword evidence="2 6" id="KW-0489">Methyltransferase</keyword>
<dbReference type="InterPro" id="IPR029026">
    <property type="entry name" value="tRNA_m1G_MTases_N"/>
</dbReference>
<dbReference type="RefSeq" id="WP_074686559.1">
    <property type="nucleotide sequence ID" value="NZ_FNNF01000020.1"/>
</dbReference>
<dbReference type="CDD" id="cd18081">
    <property type="entry name" value="RlmH-like"/>
    <property type="match status" value="1"/>
</dbReference>